<dbReference type="Pfam" id="PF13193">
    <property type="entry name" value="AMP-binding_C"/>
    <property type="match status" value="1"/>
</dbReference>
<dbReference type="InterPro" id="IPR045851">
    <property type="entry name" value="AMP-bd_C_sf"/>
</dbReference>
<dbReference type="Gene3D" id="3.40.50.12780">
    <property type="entry name" value="N-terminal domain of ligase-like"/>
    <property type="match status" value="1"/>
</dbReference>
<dbReference type="InterPro" id="IPR050237">
    <property type="entry name" value="ATP-dep_AMP-bd_enzyme"/>
</dbReference>
<evidence type="ECO:0000259" key="3">
    <source>
        <dbReference type="Pfam" id="PF00501"/>
    </source>
</evidence>
<dbReference type="SUPFAM" id="SSF56801">
    <property type="entry name" value="Acetyl-CoA synthetase-like"/>
    <property type="match status" value="1"/>
</dbReference>
<dbReference type="AlphaFoldDB" id="A0A8J7PKI8"/>
<evidence type="ECO:0000313" key="6">
    <source>
        <dbReference type="Proteomes" id="UP000664277"/>
    </source>
</evidence>
<dbReference type="InterPro" id="IPR000873">
    <property type="entry name" value="AMP-dep_synth/lig_dom"/>
</dbReference>
<evidence type="ECO:0000313" key="5">
    <source>
        <dbReference type="EMBL" id="MBN8659537.1"/>
    </source>
</evidence>
<name>A0A8J7PKI8_9BACT</name>
<comment type="similarity">
    <text evidence="1">Belongs to the ATP-dependent AMP-binding enzyme family.</text>
</comment>
<dbReference type="Pfam" id="PF00501">
    <property type="entry name" value="AMP-binding"/>
    <property type="match status" value="1"/>
</dbReference>
<dbReference type="PANTHER" id="PTHR43767">
    <property type="entry name" value="LONG-CHAIN-FATTY-ACID--COA LIGASE"/>
    <property type="match status" value="1"/>
</dbReference>
<reference evidence="5" key="1">
    <citation type="submission" date="2021-02" db="EMBL/GenBank/DDBJ databases">
        <title>Genome-Resolved Metagenomics of a Microbial Community Performing Photosynthetic Biological Nutrient Removal.</title>
        <authorList>
            <person name="Mcdaniel E.A."/>
        </authorList>
    </citation>
    <scope>NUCLEOTIDE SEQUENCE</scope>
    <source>
        <strain evidence="5">UWPOB_OBS1</strain>
    </source>
</reference>
<feature type="domain" description="AMP-binding enzyme C-terminal" evidence="4">
    <location>
        <begin position="439"/>
        <end position="514"/>
    </location>
</feature>
<dbReference type="InterPro" id="IPR042099">
    <property type="entry name" value="ANL_N_sf"/>
</dbReference>
<dbReference type="InterPro" id="IPR025110">
    <property type="entry name" value="AMP-bd_C"/>
</dbReference>
<proteinExistence type="inferred from homology"/>
<dbReference type="Proteomes" id="UP000664277">
    <property type="component" value="Unassembled WGS sequence"/>
</dbReference>
<dbReference type="GO" id="GO:0016878">
    <property type="term" value="F:acid-thiol ligase activity"/>
    <property type="evidence" value="ECO:0007669"/>
    <property type="project" value="UniProtKB-ARBA"/>
</dbReference>
<feature type="domain" description="AMP-dependent synthetase/ligase" evidence="3">
    <location>
        <begin position="8"/>
        <end position="389"/>
    </location>
</feature>
<dbReference type="PROSITE" id="PS00455">
    <property type="entry name" value="AMP_BINDING"/>
    <property type="match status" value="1"/>
</dbReference>
<gene>
    <name evidence="5" type="ORF">J0M35_04190</name>
</gene>
<protein>
    <submittedName>
        <fullName evidence="5">Long-chain-fatty-acid--CoA ligase</fullName>
    </submittedName>
</protein>
<accession>A0A8J7PKI8</accession>
<sequence length="533" mass="59296">MNLAISLRRAVELWPDREACVDGLKRLSWSELGQRVASLTHAFRDLGLTKGSVVACMAPNCVEYLELYYATSCLGLVLAPINFRLSEQEVREILVHSGAEILVCHTDFASTAATMLSDLESAGGTTNLKLVAWLGPGILPQTTVKSTHYEGFVMSYWRREPLDIELYSEDLAQLYYTSGTTGQSKGVMLTHGNVASNALGAIAELQLTDKDIWAHIAPMFHLVDAWAVYAITWVGGKHVFMPYFKADDALKLIETENVTITALVPTMANALLNSGKVWEYSYSKLRAVMTAGSPVAPDTVRQLEEVFGCDYIQFYGMTETSPFLTISLPFAPHLARSKQEVQAIRAKTGRTFIGVELKVVRPDGKNVEKNGLDVGEIIARGPNVFRGYWHNEEATRETLRDGWIYTGDLAVIDEDGYINIVDRKKDMIISGGENIYSTEVEHALHDHPQIVECAVFGIPDEKWGESIKACVVLKSEATVSESEVIEFVKERLAHYKAPREVEFLSELPKTGSGKILKKVLRDKCWQGRLKRVN</sequence>
<dbReference type="InterPro" id="IPR020845">
    <property type="entry name" value="AMP-binding_CS"/>
</dbReference>
<evidence type="ECO:0000256" key="1">
    <source>
        <dbReference type="ARBA" id="ARBA00006432"/>
    </source>
</evidence>
<keyword evidence="2 5" id="KW-0436">Ligase</keyword>
<dbReference type="Gene3D" id="3.30.300.30">
    <property type="match status" value="1"/>
</dbReference>
<comment type="caution">
    <text evidence="5">The sequence shown here is derived from an EMBL/GenBank/DDBJ whole genome shotgun (WGS) entry which is preliminary data.</text>
</comment>
<evidence type="ECO:0000259" key="4">
    <source>
        <dbReference type="Pfam" id="PF13193"/>
    </source>
</evidence>
<dbReference type="NCBIfam" id="NF004837">
    <property type="entry name" value="PRK06187.1"/>
    <property type="match status" value="1"/>
</dbReference>
<dbReference type="EMBL" id="JAFLCK010000004">
    <property type="protein sequence ID" value="MBN8659537.1"/>
    <property type="molecule type" value="Genomic_DNA"/>
</dbReference>
<dbReference type="FunFam" id="3.30.300.30:FF:000008">
    <property type="entry name" value="2,3-dihydroxybenzoate-AMP ligase"/>
    <property type="match status" value="1"/>
</dbReference>
<dbReference type="PANTHER" id="PTHR43767:SF1">
    <property type="entry name" value="NONRIBOSOMAL PEPTIDE SYNTHASE PES1 (EUROFUNG)-RELATED"/>
    <property type="match status" value="1"/>
</dbReference>
<evidence type="ECO:0000256" key="2">
    <source>
        <dbReference type="ARBA" id="ARBA00022598"/>
    </source>
</evidence>
<organism evidence="5 6">
    <name type="scientific">Candidatus Obscuribacter phosphatis</name>
    <dbReference type="NCBI Taxonomy" id="1906157"/>
    <lineage>
        <taxon>Bacteria</taxon>
        <taxon>Bacillati</taxon>
        <taxon>Candidatus Melainabacteria</taxon>
        <taxon>Candidatus Obscuribacterales</taxon>
        <taxon>Candidatus Obscuribacteraceae</taxon>
        <taxon>Candidatus Obscuribacter</taxon>
    </lineage>
</organism>